<dbReference type="InterPro" id="IPR002582">
    <property type="entry name" value="ACPS"/>
</dbReference>
<keyword evidence="9" id="KW-1133">Transmembrane helix</keyword>
<evidence type="ECO:0000256" key="11">
    <source>
        <dbReference type="ARBA" id="ARBA00023136"/>
    </source>
</evidence>
<dbReference type="SUPFAM" id="SSF56214">
    <property type="entry name" value="4'-phosphopantetheinyl transferase"/>
    <property type="match status" value="1"/>
</dbReference>
<keyword evidence="10" id="KW-0496">Mitochondrion</keyword>
<dbReference type="GO" id="GO:0005743">
    <property type="term" value="C:mitochondrial inner membrane"/>
    <property type="evidence" value="ECO:0007669"/>
    <property type="project" value="UniProtKB-SubCell"/>
</dbReference>
<evidence type="ECO:0000256" key="4">
    <source>
        <dbReference type="ARBA" id="ARBA00015368"/>
    </source>
</evidence>
<evidence type="ECO:0000313" key="14">
    <source>
        <dbReference type="Proteomes" id="UP000267821"/>
    </source>
</evidence>
<comment type="subcellular location">
    <subcellularLocation>
        <location evidence="2">Mitochondrion inner membrane</location>
        <topology evidence="2">Single-pass membrane protein</topology>
    </subcellularLocation>
</comment>
<gene>
    <name evidence="13" type="ORF">L211DRAFT_505379</name>
</gene>
<dbReference type="HAMAP" id="MF_00101">
    <property type="entry name" value="AcpS"/>
    <property type="match status" value="1"/>
</dbReference>
<evidence type="ECO:0000259" key="12">
    <source>
        <dbReference type="Pfam" id="PF01648"/>
    </source>
</evidence>
<accession>A0A3N4LJD7</accession>
<keyword evidence="14" id="KW-1185">Reference proteome</keyword>
<comment type="function">
    <text evidence="1">Required for the assembly of the mitochondrial respiratory chain complex IV (CIV), also known as cytochrome c oxidase. May participate in merging the COX1 and COX2 assembly lines.</text>
</comment>
<comment type="similarity">
    <text evidence="3">Belongs to the COX16 family.</text>
</comment>
<sequence>MSHPRGPPGIGIDLLHLPRLLKVIFPSVHARSYGGPEVSINPDLRPVKKFARRILSLEELGAFEKRFLGGNTGRGRGGPWEEEVVRWLGVRWAAKEALYKAYPYPYRWPWEGGSRGVRNVKGEGWVEELGERLTWKEVTMRVDEVSGKPYLVIYRLFQTLLAKGHDETQLDGNSDSDSGYRDNNGNTKEDIALLSITHDGEYICAVVLYTGGDEGVGKKEYYRLAAKDLDNWENKRVQRFKGGILE</sequence>
<proteinExistence type="inferred from homology"/>
<evidence type="ECO:0000256" key="6">
    <source>
        <dbReference type="ARBA" id="ARBA00022679"/>
    </source>
</evidence>
<dbReference type="Proteomes" id="UP000267821">
    <property type="component" value="Unassembled WGS sequence"/>
</dbReference>
<dbReference type="Pfam" id="PF14138">
    <property type="entry name" value="COX16"/>
    <property type="match status" value="1"/>
</dbReference>
<evidence type="ECO:0000256" key="5">
    <source>
        <dbReference type="ARBA" id="ARBA00019222"/>
    </source>
</evidence>
<dbReference type="InterPro" id="IPR037143">
    <property type="entry name" value="4-PPantetheinyl_Trfase_dom_sf"/>
</dbReference>
<feature type="domain" description="4'-phosphopantetheinyl transferase" evidence="12">
    <location>
        <begin position="42"/>
        <end position="102"/>
    </location>
</feature>
<evidence type="ECO:0000256" key="7">
    <source>
        <dbReference type="ARBA" id="ARBA00022692"/>
    </source>
</evidence>
<dbReference type="OrthoDB" id="15433at2759"/>
<dbReference type="GO" id="GO:0000287">
    <property type="term" value="F:magnesium ion binding"/>
    <property type="evidence" value="ECO:0007669"/>
    <property type="project" value="InterPro"/>
</dbReference>
<dbReference type="InterPro" id="IPR020164">
    <property type="entry name" value="Cyt_c_Oxase_assmbl_COX16"/>
</dbReference>
<dbReference type="GO" id="GO:0008897">
    <property type="term" value="F:holo-[acyl-carrier-protein] synthase activity"/>
    <property type="evidence" value="ECO:0007669"/>
    <property type="project" value="InterPro"/>
</dbReference>
<dbReference type="EMBL" id="ML121568">
    <property type="protein sequence ID" value="RPB20761.1"/>
    <property type="molecule type" value="Genomic_DNA"/>
</dbReference>
<evidence type="ECO:0000256" key="2">
    <source>
        <dbReference type="ARBA" id="ARBA00004434"/>
    </source>
</evidence>
<dbReference type="InterPro" id="IPR008278">
    <property type="entry name" value="4-PPantetheinyl_Trfase_dom"/>
</dbReference>
<dbReference type="InParanoid" id="A0A3N4LJD7"/>
<dbReference type="Pfam" id="PF01648">
    <property type="entry name" value="ACPS"/>
    <property type="match status" value="1"/>
</dbReference>
<organism evidence="13 14">
    <name type="scientific">Terfezia boudieri ATCC MYA-4762</name>
    <dbReference type="NCBI Taxonomy" id="1051890"/>
    <lineage>
        <taxon>Eukaryota</taxon>
        <taxon>Fungi</taxon>
        <taxon>Dikarya</taxon>
        <taxon>Ascomycota</taxon>
        <taxon>Pezizomycotina</taxon>
        <taxon>Pezizomycetes</taxon>
        <taxon>Pezizales</taxon>
        <taxon>Pezizaceae</taxon>
        <taxon>Terfezia</taxon>
    </lineage>
</organism>
<dbReference type="Gene3D" id="3.90.470.20">
    <property type="entry name" value="4'-phosphopantetheinyl transferase domain"/>
    <property type="match status" value="1"/>
</dbReference>
<evidence type="ECO:0000256" key="1">
    <source>
        <dbReference type="ARBA" id="ARBA00002490"/>
    </source>
</evidence>
<evidence type="ECO:0000256" key="10">
    <source>
        <dbReference type="ARBA" id="ARBA00023128"/>
    </source>
</evidence>
<evidence type="ECO:0000256" key="9">
    <source>
        <dbReference type="ARBA" id="ARBA00022989"/>
    </source>
</evidence>
<reference evidence="13 14" key="1">
    <citation type="journal article" date="2018" name="Nat. Ecol. Evol.">
        <title>Pezizomycetes genomes reveal the molecular basis of ectomycorrhizal truffle lifestyle.</title>
        <authorList>
            <person name="Murat C."/>
            <person name="Payen T."/>
            <person name="Noel B."/>
            <person name="Kuo A."/>
            <person name="Morin E."/>
            <person name="Chen J."/>
            <person name="Kohler A."/>
            <person name="Krizsan K."/>
            <person name="Balestrini R."/>
            <person name="Da Silva C."/>
            <person name="Montanini B."/>
            <person name="Hainaut M."/>
            <person name="Levati E."/>
            <person name="Barry K.W."/>
            <person name="Belfiori B."/>
            <person name="Cichocki N."/>
            <person name="Clum A."/>
            <person name="Dockter R.B."/>
            <person name="Fauchery L."/>
            <person name="Guy J."/>
            <person name="Iotti M."/>
            <person name="Le Tacon F."/>
            <person name="Lindquist E.A."/>
            <person name="Lipzen A."/>
            <person name="Malagnac F."/>
            <person name="Mello A."/>
            <person name="Molinier V."/>
            <person name="Miyauchi S."/>
            <person name="Poulain J."/>
            <person name="Riccioni C."/>
            <person name="Rubini A."/>
            <person name="Sitrit Y."/>
            <person name="Splivallo R."/>
            <person name="Traeger S."/>
            <person name="Wang M."/>
            <person name="Zifcakova L."/>
            <person name="Wipf D."/>
            <person name="Zambonelli A."/>
            <person name="Paolocci F."/>
            <person name="Nowrousian M."/>
            <person name="Ottonello S."/>
            <person name="Baldrian P."/>
            <person name="Spatafora J.W."/>
            <person name="Henrissat B."/>
            <person name="Nagy L.G."/>
            <person name="Aury J.M."/>
            <person name="Wincker P."/>
            <person name="Grigoriev I.V."/>
            <person name="Bonfante P."/>
            <person name="Martin F.M."/>
        </authorList>
    </citation>
    <scope>NUCLEOTIDE SEQUENCE [LARGE SCALE GENOMIC DNA]</scope>
    <source>
        <strain evidence="13 14">ATCC MYA-4762</strain>
    </source>
</reference>
<keyword evidence="7" id="KW-0812">Transmembrane</keyword>
<keyword evidence="6" id="KW-0808">Transferase</keyword>
<evidence type="ECO:0000256" key="8">
    <source>
        <dbReference type="ARBA" id="ARBA00022792"/>
    </source>
</evidence>
<protein>
    <recommendedName>
        <fullName evidence="4">Cytochrome c oxidase assembly protein COX16, mitochondrial</fullName>
    </recommendedName>
    <alternativeName>
        <fullName evidence="5">Cytochrome c oxidase assembly protein cox16, mitochondrial</fullName>
    </alternativeName>
</protein>
<evidence type="ECO:0000256" key="3">
    <source>
        <dbReference type="ARBA" id="ARBA00008370"/>
    </source>
</evidence>
<dbReference type="GO" id="GO:0006633">
    <property type="term" value="P:fatty acid biosynthetic process"/>
    <property type="evidence" value="ECO:0007669"/>
    <property type="project" value="InterPro"/>
</dbReference>
<keyword evidence="11" id="KW-0472">Membrane</keyword>
<evidence type="ECO:0000313" key="13">
    <source>
        <dbReference type="EMBL" id="RPB20761.1"/>
    </source>
</evidence>
<keyword evidence="8" id="KW-0999">Mitochondrion inner membrane</keyword>
<name>A0A3N4LJD7_9PEZI</name>
<dbReference type="AlphaFoldDB" id="A0A3N4LJD7"/>